<protein>
    <submittedName>
        <fullName evidence="1">Uncharacterized protein</fullName>
    </submittedName>
</protein>
<dbReference type="EMBL" id="JAQIZT010000003">
    <property type="protein sequence ID" value="KAJ7003933.1"/>
    <property type="molecule type" value="Genomic_DNA"/>
</dbReference>
<name>A0AAD6R832_9ROSI</name>
<gene>
    <name evidence="1" type="ORF">NC653_008966</name>
</gene>
<keyword evidence="2" id="KW-1185">Reference proteome</keyword>
<reference evidence="1" key="1">
    <citation type="journal article" date="2023" name="Mol. Ecol. Resour.">
        <title>Chromosome-level genome assembly of a triploid poplar Populus alba 'Berolinensis'.</title>
        <authorList>
            <person name="Chen S."/>
            <person name="Yu Y."/>
            <person name="Wang X."/>
            <person name="Wang S."/>
            <person name="Zhang T."/>
            <person name="Zhou Y."/>
            <person name="He R."/>
            <person name="Meng N."/>
            <person name="Wang Y."/>
            <person name="Liu W."/>
            <person name="Liu Z."/>
            <person name="Liu J."/>
            <person name="Guo Q."/>
            <person name="Huang H."/>
            <person name="Sederoff R.R."/>
            <person name="Wang G."/>
            <person name="Qu G."/>
            <person name="Chen S."/>
        </authorList>
    </citation>
    <scope>NUCLEOTIDE SEQUENCE</scope>
    <source>
        <strain evidence="1">SC-2020</strain>
    </source>
</reference>
<accession>A0AAD6R832</accession>
<comment type="caution">
    <text evidence="1">The sequence shown here is derived from an EMBL/GenBank/DDBJ whole genome shotgun (WGS) entry which is preliminary data.</text>
</comment>
<evidence type="ECO:0000313" key="2">
    <source>
        <dbReference type="Proteomes" id="UP001164929"/>
    </source>
</evidence>
<sequence>MRFPCCNTSSQFQYGKLQKLSSWKRSGTIQTKLVKAKGAQEKYKTWTGQGR</sequence>
<dbReference type="AlphaFoldDB" id="A0AAD6R832"/>
<proteinExistence type="predicted"/>
<dbReference type="Proteomes" id="UP001164929">
    <property type="component" value="Chromosome 3"/>
</dbReference>
<organism evidence="1 2">
    <name type="scientific">Populus alba x Populus x berolinensis</name>
    <dbReference type="NCBI Taxonomy" id="444605"/>
    <lineage>
        <taxon>Eukaryota</taxon>
        <taxon>Viridiplantae</taxon>
        <taxon>Streptophyta</taxon>
        <taxon>Embryophyta</taxon>
        <taxon>Tracheophyta</taxon>
        <taxon>Spermatophyta</taxon>
        <taxon>Magnoliopsida</taxon>
        <taxon>eudicotyledons</taxon>
        <taxon>Gunneridae</taxon>
        <taxon>Pentapetalae</taxon>
        <taxon>rosids</taxon>
        <taxon>fabids</taxon>
        <taxon>Malpighiales</taxon>
        <taxon>Salicaceae</taxon>
        <taxon>Saliceae</taxon>
        <taxon>Populus</taxon>
    </lineage>
</organism>
<evidence type="ECO:0000313" key="1">
    <source>
        <dbReference type="EMBL" id="KAJ7003933.1"/>
    </source>
</evidence>